<feature type="compositionally biased region" description="Basic residues" evidence="1">
    <location>
        <begin position="218"/>
        <end position="232"/>
    </location>
</feature>
<dbReference type="Proteomes" id="UP000095280">
    <property type="component" value="Unplaced"/>
</dbReference>
<sequence>MPNIIYNLLKPLAVALTGQSHLQHHQHHQPELSAILSILSTSCSWPGGFVNAPSADLCQRVDSQRCSPTAAVDFRDDAAAAEALPDCADDCHIRKVWDERPCPAGVLKPVNQSAAQNAQIWSGRTSRSSSGSAADPQLTYITLMACAAAPATRSEQQQQRSRLLKKRSSESGARRADLRARIAQHHGRQHQGRQPPGASHQGGQHRAPAPGAPAHHGASTRRQHRGASHRAQPRAPATTHSG</sequence>
<proteinExistence type="predicted"/>
<evidence type="ECO:0000313" key="3">
    <source>
        <dbReference type="WBParaSite" id="maker-unitig_27286-snap-gene-0.2-mRNA-1"/>
    </source>
</evidence>
<name>A0A1I8FAW2_9PLAT</name>
<protein>
    <submittedName>
        <fullName evidence="3">Uncharacterized protein</fullName>
    </submittedName>
</protein>
<keyword evidence="2" id="KW-1185">Reference proteome</keyword>
<feature type="compositionally biased region" description="Low complexity" evidence="1">
    <location>
        <begin position="192"/>
        <end position="217"/>
    </location>
</feature>
<feature type="compositionally biased region" description="Basic residues" evidence="1">
    <location>
        <begin position="182"/>
        <end position="191"/>
    </location>
</feature>
<dbReference type="AlphaFoldDB" id="A0A1I8FAW2"/>
<feature type="compositionally biased region" description="Basic and acidic residues" evidence="1">
    <location>
        <begin position="167"/>
        <end position="180"/>
    </location>
</feature>
<evidence type="ECO:0000256" key="1">
    <source>
        <dbReference type="SAM" id="MobiDB-lite"/>
    </source>
</evidence>
<reference evidence="3" key="1">
    <citation type="submission" date="2016-11" db="UniProtKB">
        <authorList>
            <consortium name="WormBaseParasite"/>
        </authorList>
    </citation>
    <scope>IDENTIFICATION</scope>
</reference>
<organism evidence="2 3">
    <name type="scientific">Macrostomum lignano</name>
    <dbReference type="NCBI Taxonomy" id="282301"/>
    <lineage>
        <taxon>Eukaryota</taxon>
        <taxon>Metazoa</taxon>
        <taxon>Spiralia</taxon>
        <taxon>Lophotrochozoa</taxon>
        <taxon>Platyhelminthes</taxon>
        <taxon>Rhabditophora</taxon>
        <taxon>Macrostomorpha</taxon>
        <taxon>Macrostomida</taxon>
        <taxon>Macrostomidae</taxon>
        <taxon>Macrostomum</taxon>
    </lineage>
</organism>
<evidence type="ECO:0000313" key="2">
    <source>
        <dbReference type="Proteomes" id="UP000095280"/>
    </source>
</evidence>
<accession>A0A1I8FAW2</accession>
<feature type="region of interest" description="Disordered" evidence="1">
    <location>
        <begin position="151"/>
        <end position="242"/>
    </location>
</feature>
<dbReference type="WBParaSite" id="maker-unitig_27286-snap-gene-0.2-mRNA-1">
    <property type="protein sequence ID" value="maker-unitig_27286-snap-gene-0.2-mRNA-1"/>
    <property type="gene ID" value="maker-unitig_27286-snap-gene-0.2"/>
</dbReference>